<dbReference type="EMBL" id="BART01009297">
    <property type="protein sequence ID" value="GAG66148.1"/>
    <property type="molecule type" value="Genomic_DNA"/>
</dbReference>
<dbReference type="AlphaFoldDB" id="X1A097"/>
<feature type="region of interest" description="Disordered" evidence="1">
    <location>
        <begin position="107"/>
        <end position="134"/>
    </location>
</feature>
<accession>X1A097</accession>
<sequence>MNNLNDDPESYSDGIRWFTAAGHDAIPSALLYLLHHESSDPLVGITRAKLSFAVESPTFSDIGHSALIKDADETFPSVETWLRFDSDSDGDGLDDDMETYRDVLLEKGKDEDARFQGPETSSIDSSKDSGPDIA</sequence>
<reference evidence="2" key="1">
    <citation type="journal article" date="2014" name="Front. Microbiol.">
        <title>High frequency of phylogenetically diverse reductive dehalogenase-homologous genes in deep subseafloor sedimentary metagenomes.</title>
        <authorList>
            <person name="Kawai M."/>
            <person name="Futagami T."/>
            <person name="Toyoda A."/>
            <person name="Takaki Y."/>
            <person name="Nishi S."/>
            <person name="Hori S."/>
            <person name="Arai W."/>
            <person name="Tsubouchi T."/>
            <person name="Morono Y."/>
            <person name="Uchiyama I."/>
            <person name="Ito T."/>
            <person name="Fujiyama A."/>
            <person name="Inagaki F."/>
            <person name="Takami H."/>
        </authorList>
    </citation>
    <scope>NUCLEOTIDE SEQUENCE</scope>
    <source>
        <strain evidence="2">Expedition CK06-06</strain>
    </source>
</reference>
<comment type="caution">
    <text evidence="2">The sequence shown here is derived from an EMBL/GenBank/DDBJ whole genome shotgun (WGS) entry which is preliminary data.</text>
</comment>
<organism evidence="2">
    <name type="scientific">marine sediment metagenome</name>
    <dbReference type="NCBI Taxonomy" id="412755"/>
    <lineage>
        <taxon>unclassified sequences</taxon>
        <taxon>metagenomes</taxon>
        <taxon>ecological metagenomes</taxon>
    </lineage>
</organism>
<protein>
    <submittedName>
        <fullName evidence="2">Uncharacterized protein</fullName>
    </submittedName>
</protein>
<gene>
    <name evidence="2" type="ORF">S01H4_20647</name>
</gene>
<proteinExistence type="predicted"/>
<feature type="compositionally biased region" description="Basic and acidic residues" evidence="1">
    <location>
        <begin position="125"/>
        <end position="134"/>
    </location>
</feature>
<evidence type="ECO:0000313" key="2">
    <source>
        <dbReference type="EMBL" id="GAG66148.1"/>
    </source>
</evidence>
<evidence type="ECO:0000256" key="1">
    <source>
        <dbReference type="SAM" id="MobiDB-lite"/>
    </source>
</evidence>
<name>X1A097_9ZZZZ</name>